<dbReference type="PANTHER" id="PTHR43861:SF1">
    <property type="entry name" value="TRANS-ACONITATE 2-METHYLTRANSFERASE"/>
    <property type="match status" value="1"/>
</dbReference>
<evidence type="ECO:0000256" key="1">
    <source>
        <dbReference type="ARBA" id="ARBA00022603"/>
    </source>
</evidence>
<dbReference type="EMBL" id="WOFH01000005">
    <property type="protein sequence ID" value="MUN38408.1"/>
    <property type="molecule type" value="Genomic_DNA"/>
</dbReference>
<feature type="domain" description="Methyltransferase" evidence="3">
    <location>
        <begin position="66"/>
        <end position="156"/>
    </location>
</feature>
<evidence type="ECO:0000256" key="2">
    <source>
        <dbReference type="ARBA" id="ARBA00022679"/>
    </source>
</evidence>
<dbReference type="SUPFAM" id="SSF53335">
    <property type="entry name" value="S-adenosyl-L-methionine-dependent methyltransferases"/>
    <property type="match status" value="1"/>
</dbReference>
<evidence type="ECO:0000313" key="5">
    <source>
        <dbReference type="Proteomes" id="UP000432015"/>
    </source>
</evidence>
<dbReference type="Pfam" id="PF13649">
    <property type="entry name" value="Methyltransf_25"/>
    <property type="match status" value="1"/>
</dbReference>
<name>A0A7K1L1S6_9ACTN</name>
<dbReference type="AlphaFoldDB" id="A0A7K1L1S6"/>
<evidence type="ECO:0000313" key="4">
    <source>
        <dbReference type="EMBL" id="MUN38408.1"/>
    </source>
</evidence>
<protein>
    <submittedName>
        <fullName evidence="4">Methyltransferase domain-containing protein</fullName>
    </submittedName>
</protein>
<dbReference type="Proteomes" id="UP000432015">
    <property type="component" value="Unassembled WGS sequence"/>
</dbReference>
<dbReference type="InterPro" id="IPR041698">
    <property type="entry name" value="Methyltransf_25"/>
</dbReference>
<dbReference type="GO" id="GO:0008168">
    <property type="term" value="F:methyltransferase activity"/>
    <property type="evidence" value="ECO:0007669"/>
    <property type="project" value="UniProtKB-KW"/>
</dbReference>
<dbReference type="CDD" id="cd02440">
    <property type="entry name" value="AdoMet_MTases"/>
    <property type="match status" value="1"/>
</dbReference>
<keyword evidence="1 4" id="KW-0489">Methyltransferase</keyword>
<dbReference type="InterPro" id="IPR029063">
    <property type="entry name" value="SAM-dependent_MTases_sf"/>
</dbReference>
<keyword evidence="5" id="KW-1185">Reference proteome</keyword>
<accession>A0A7K1L1S6</accession>
<gene>
    <name evidence="4" type="ORF">GNZ18_17610</name>
</gene>
<dbReference type="PANTHER" id="PTHR43861">
    <property type="entry name" value="TRANS-ACONITATE 2-METHYLTRANSFERASE-RELATED"/>
    <property type="match status" value="1"/>
</dbReference>
<organism evidence="4 5">
    <name type="scientific">Actinomadura litoris</name>
    <dbReference type="NCBI Taxonomy" id="2678616"/>
    <lineage>
        <taxon>Bacteria</taxon>
        <taxon>Bacillati</taxon>
        <taxon>Actinomycetota</taxon>
        <taxon>Actinomycetes</taxon>
        <taxon>Streptosporangiales</taxon>
        <taxon>Thermomonosporaceae</taxon>
        <taxon>Actinomadura</taxon>
    </lineage>
</organism>
<dbReference type="Gene3D" id="3.40.50.150">
    <property type="entry name" value="Vaccinia Virus protein VP39"/>
    <property type="match status" value="1"/>
</dbReference>
<keyword evidence="2 4" id="KW-0808">Transferase</keyword>
<comment type="caution">
    <text evidence="4">The sequence shown here is derived from an EMBL/GenBank/DDBJ whole genome shotgun (WGS) entry which is preliminary data.</text>
</comment>
<sequence>MASWWQIPAGGVQPLSSAAVTELDTTRAAYDSVAALYAEMFADIDVTPALDRALIAAFAELAGDPVADLGCGPGHMTAYLASLGRTAFGVDLSAEMIAIARAAHPDLRFEQGSMTDLDLADGTLGGILAWYSTIHAAPERWPGILAEFHRLLAPGGRLLIGFFEAPAGADGVGEPIPFDHRVTLAHRWPIPLVGRLLNEAGLVVDAYTFREPEESERFQHGRVLARKPEHRPG</sequence>
<proteinExistence type="predicted"/>
<dbReference type="GO" id="GO:0032259">
    <property type="term" value="P:methylation"/>
    <property type="evidence" value="ECO:0007669"/>
    <property type="project" value="UniProtKB-KW"/>
</dbReference>
<reference evidence="4 5" key="1">
    <citation type="submission" date="2019-11" db="EMBL/GenBank/DDBJ databases">
        <authorList>
            <person name="Cao P."/>
        </authorList>
    </citation>
    <scope>NUCLEOTIDE SEQUENCE [LARGE SCALE GENOMIC DNA]</scope>
    <source>
        <strain evidence="4 5">NEAU-AAG5</strain>
    </source>
</reference>
<evidence type="ECO:0000259" key="3">
    <source>
        <dbReference type="Pfam" id="PF13649"/>
    </source>
</evidence>